<evidence type="ECO:0000256" key="1">
    <source>
        <dbReference type="ARBA" id="ARBA00004613"/>
    </source>
</evidence>
<dbReference type="FunFam" id="2.40.50.120:FF:000013">
    <property type="entry name" value="Complement C3"/>
    <property type="match status" value="1"/>
</dbReference>
<dbReference type="SUPFAM" id="SSF49410">
    <property type="entry name" value="Alpha-macroglobulin receptor domain"/>
    <property type="match status" value="1"/>
</dbReference>
<dbReference type="GO" id="GO:0006956">
    <property type="term" value="P:complement activation"/>
    <property type="evidence" value="ECO:0007669"/>
    <property type="project" value="TreeGrafter"/>
</dbReference>
<dbReference type="AlphaFoldDB" id="Q4RHV3"/>
<dbReference type="PROSITE" id="PS50189">
    <property type="entry name" value="NTR"/>
    <property type="match status" value="1"/>
</dbReference>
<dbReference type="GO" id="GO:0005615">
    <property type="term" value="C:extracellular space"/>
    <property type="evidence" value="ECO:0007669"/>
    <property type="project" value="TreeGrafter"/>
</dbReference>
<dbReference type="EMBL" id="CAAE01015044">
    <property type="protein sequence ID" value="CAG12029.1"/>
    <property type="molecule type" value="Genomic_DNA"/>
</dbReference>
<evidence type="ECO:0000256" key="3">
    <source>
        <dbReference type="ARBA" id="ARBA00023157"/>
    </source>
</evidence>
<dbReference type="InterPro" id="IPR009048">
    <property type="entry name" value="A-macroglobulin_rcpt-bd"/>
</dbReference>
<comment type="caution">
    <text evidence="5">The sequence shown here is derived from an EMBL/GenBank/DDBJ whole genome shotgun (WGS) entry which is preliminary data.</text>
</comment>
<dbReference type="InterPro" id="IPR001134">
    <property type="entry name" value="Netrin_domain"/>
</dbReference>
<reference evidence="5" key="2">
    <citation type="submission" date="2004-02" db="EMBL/GenBank/DDBJ databases">
        <authorList>
            <consortium name="Genoscope"/>
            <consortium name="Whitehead Institute Centre for Genome Research"/>
        </authorList>
    </citation>
    <scope>NUCLEOTIDE SEQUENCE</scope>
</reference>
<proteinExistence type="predicted"/>
<gene>
    <name evidence="5" type="ORF">GSTENG00034160001</name>
</gene>
<dbReference type="PANTHER" id="PTHR11412:SF144">
    <property type="entry name" value="COMPLEMENT C4-B"/>
    <property type="match status" value="1"/>
</dbReference>
<dbReference type="Gene3D" id="2.40.50.120">
    <property type="match status" value="1"/>
</dbReference>
<dbReference type="Pfam" id="PF01759">
    <property type="entry name" value="NTR"/>
    <property type="match status" value="1"/>
</dbReference>
<dbReference type="Gene3D" id="2.60.40.690">
    <property type="entry name" value="Alpha-macroglobulin, receptor-binding domain"/>
    <property type="match status" value="1"/>
</dbReference>
<dbReference type="InterPro" id="IPR018933">
    <property type="entry name" value="Netrin_module_non-TIMP"/>
</dbReference>
<feature type="domain" description="NTR" evidence="4">
    <location>
        <begin position="113"/>
        <end position="262"/>
    </location>
</feature>
<organism evidence="5">
    <name type="scientific">Tetraodon nigroviridis</name>
    <name type="common">Spotted green pufferfish</name>
    <name type="synonym">Chelonodon nigroviridis</name>
    <dbReference type="NCBI Taxonomy" id="99883"/>
    <lineage>
        <taxon>Eukaryota</taxon>
        <taxon>Metazoa</taxon>
        <taxon>Chordata</taxon>
        <taxon>Craniata</taxon>
        <taxon>Vertebrata</taxon>
        <taxon>Euteleostomi</taxon>
        <taxon>Actinopterygii</taxon>
        <taxon>Neopterygii</taxon>
        <taxon>Teleostei</taxon>
        <taxon>Neoteleostei</taxon>
        <taxon>Acanthomorphata</taxon>
        <taxon>Eupercaria</taxon>
        <taxon>Tetraodontiformes</taxon>
        <taxon>Tetradontoidea</taxon>
        <taxon>Tetraodontidae</taxon>
        <taxon>Tetraodon</taxon>
    </lineage>
</organism>
<dbReference type="PANTHER" id="PTHR11412">
    <property type="entry name" value="MACROGLOBULIN / COMPLEMENT"/>
    <property type="match status" value="1"/>
</dbReference>
<accession>Q4RHV3</accession>
<dbReference type="SUPFAM" id="SSF50242">
    <property type="entry name" value="TIMP-like"/>
    <property type="match status" value="1"/>
</dbReference>
<dbReference type="InterPro" id="IPR008993">
    <property type="entry name" value="TIMP-like_OB-fold"/>
</dbReference>
<sequence>MAIADITLLSGFEVKIEDLDKLKAKPEQYISHYEVSHGRVLIYFNQLFQSEECISFDAQQKVSVSLLQPAPAVFYDYYEPSIQCTVFYSAPKRSKYISRLCSEDVCQCAERPCHKLQNTFQSQNGRYIRKYDRFQHACFVPTVDYAYVVEVLNVSMKSNFELYEARVKDVLRNHEDIGVMEGSIRVFAKRRQCKVQLDLRKDYLIMGKDGSTRDSRGMMLYLLESNTWVEMKPPQDSCKKSANRNACKDFVAFTKEYKVDGCRQ</sequence>
<comment type="subcellular location">
    <subcellularLocation>
        <location evidence="1">Secreted</location>
    </subcellularLocation>
</comment>
<dbReference type="Pfam" id="PF07677">
    <property type="entry name" value="A2M_recep"/>
    <property type="match status" value="1"/>
</dbReference>
<evidence type="ECO:0000256" key="2">
    <source>
        <dbReference type="ARBA" id="ARBA00022525"/>
    </source>
</evidence>
<feature type="non-terminal residue" evidence="5">
    <location>
        <position position="264"/>
    </location>
</feature>
<dbReference type="InterPro" id="IPR050473">
    <property type="entry name" value="A2M/Complement_sys"/>
</dbReference>
<dbReference type="InterPro" id="IPR036595">
    <property type="entry name" value="A-macroglobulin_rcpt-bd_sf"/>
</dbReference>
<dbReference type="KEGG" id="tng:GSTEN00034160G001"/>
<keyword evidence="2" id="KW-0964">Secreted</keyword>
<name>Q4RHV3_TETNG</name>
<reference evidence="5" key="1">
    <citation type="journal article" date="2004" name="Nature">
        <title>Genome duplication in the teleost fish Tetraodon nigroviridis reveals the early vertebrate proto-karyotype.</title>
        <authorList>
            <person name="Jaillon O."/>
            <person name="Aury J.-M."/>
            <person name="Brunet F."/>
            <person name="Petit J.-L."/>
            <person name="Stange-Thomann N."/>
            <person name="Mauceli E."/>
            <person name="Bouneau L."/>
            <person name="Fischer C."/>
            <person name="Ozouf-Costaz C."/>
            <person name="Bernot A."/>
            <person name="Nicaud S."/>
            <person name="Jaffe D."/>
            <person name="Fisher S."/>
            <person name="Lutfalla G."/>
            <person name="Dossat C."/>
            <person name="Segurens B."/>
            <person name="Dasilva C."/>
            <person name="Salanoubat M."/>
            <person name="Levy M."/>
            <person name="Boudet N."/>
            <person name="Castellano S."/>
            <person name="Anthouard V."/>
            <person name="Jubin C."/>
            <person name="Castelli V."/>
            <person name="Katinka M."/>
            <person name="Vacherie B."/>
            <person name="Biemont C."/>
            <person name="Skalli Z."/>
            <person name="Cattolico L."/>
            <person name="Poulain J."/>
            <person name="De Berardinis V."/>
            <person name="Cruaud C."/>
            <person name="Duprat S."/>
            <person name="Brottier P."/>
            <person name="Coutanceau J.-P."/>
            <person name="Gouzy J."/>
            <person name="Parra G."/>
            <person name="Lardier G."/>
            <person name="Chapple C."/>
            <person name="McKernan K.J."/>
            <person name="McEwan P."/>
            <person name="Bosak S."/>
            <person name="Kellis M."/>
            <person name="Volff J.-N."/>
            <person name="Guigo R."/>
            <person name="Zody M.C."/>
            <person name="Mesirov J."/>
            <person name="Lindblad-Toh K."/>
            <person name="Birren B."/>
            <person name="Nusbaum C."/>
            <person name="Kahn D."/>
            <person name="Robinson-Rechavi M."/>
            <person name="Laudet V."/>
            <person name="Schachter V."/>
            <person name="Quetier F."/>
            <person name="Saurin W."/>
            <person name="Scarpelli C."/>
            <person name="Wincker P."/>
            <person name="Lander E.S."/>
            <person name="Weissenbach J."/>
            <person name="Roest Crollius H."/>
        </authorList>
    </citation>
    <scope>NUCLEOTIDE SEQUENCE [LARGE SCALE GENOMIC DNA]</scope>
</reference>
<evidence type="ECO:0000259" key="4">
    <source>
        <dbReference type="PROSITE" id="PS50189"/>
    </source>
</evidence>
<evidence type="ECO:0000313" key="5">
    <source>
        <dbReference type="EMBL" id="CAG12029.1"/>
    </source>
</evidence>
<keyword evidence="3" id="KW-1015">Disulfide bond</keyword>
<protein>
    <submittedName>
        <fullName evidence="5">(spotted green pufferfish) hypothetical protein</fullName>
    </submittedName>
</protein>
<dbReference type="SMART" id="SM01361">
    <property type="entry name" value="A2M_recep"/>
    <property type="match status" value="1"/>
</dbReference>
<dbReference type="SMART" id="SM00643">
    <property type="entry name" value="C345C"/>
    <property type="match status" value="1"/>
</dbReference>
<dbReference type="OrthoDB" id="6359008at2759"/>